<proteinExistence type="predicted"/>
<name>A0A833H3X8_9LEPT</name>
<accession>A0A833H3X8</accession>
<evidence type="ECO:0000313" key="2">
    <source>
        <dbReference type="EMBL" id="KAB2934291.1"/>
    </source>
</evidence>
<protein>
    <submittedName>
        <fullName evidence="2">Uncharacterized protein</fullName>
    </submittedName>
</protein>
<comment type="caution">
    <text evidence="2">The sequence shown here is derived from an EMBL/GenBank/DDBJ whole genome shotgun (WGS) entry which is preliminary data.</text>
</comment>
<organism evidence="2 3">
    <name type="scientific">Leptonema illini</name>
    <dbReference type="NCBI Taxonomy" id="183"/>
    <lineage>
        <taxon>Bacteria</taxon>
        <taxon>Pseudomonadati</taxon>
        <taxon>Spirochaetota</taxon>
        <taxon>Spirochaetia</taxon>
        <taxon>Leptospirales</taxon>
        <taxon>Leptospiraceae</taxon>
        <taxon>Leptonema</taxon>
    </lineage>
</organism>
<reference evidence="2 3" key="1">
    <citation type="submission" date="2019-10" db="EMBL/GenBank/DDBJ databases">
        <title>Extracellular Electron Transfer in a Candidatus Methanoperedens spp. Enrichment Culture.</title>
        <authorList>
            <person name="Berger S."/>
            <person name="Rangel Shaw D."/>
            <person name="Berben T."/>
            <person name="In 'T Zandt M."/>
            <person name="Frank J."/>
            <person name="Reimann J."/>
            <person name="Jetten M.S.M."/>
            <person name="Welte C.U."/>
        </authorList>
    </citation>
    <scope>NUCLEOTIDE SEQUENCE [LARGE SCALE GENOMIC DNA]</scope>
    <source>
        <strain evidence="2">SB12</strain>
    </source>
</reference>
<feature type="compositionally biased region" description="Low complexity" evidence="1">
    <location>
        <begin position="87"/>
        <end position="102"/>
    </location>
</feature>
<dbReference type="EMBL" id="WBUI01000003">
    <property type="protein sequence ID" value="KAB2934291.1"/>
    <property type="molecule type" value="Genomic_DNA"/>
</dbReference>
<dbReference type="AlphaFoldDB" id="A0A833H3X8"/>
<gene>
    <name evidence="2" type="ORF">F9K24_04495</name>
</gene>
<dbReference type="Proteomes" id="UP000460298">
    <property type="component" value="Unassembled WGS sequence"/>
</dbReference>
<sequence>MARANPHLRSLRIFDPDVDLAIDDEPIKGKQSAKTSEDFMTDPLLSLAEESASSEDSADFTETTRPGKAKSDASSSRSTPPPKGVRQAEAAQSAQPAPSAQADGSFDEDLGGKVVEL</sequence>
<evidence type="ECO:0000256" key="1">
    <source>
        <dbReference type="SAM" id="MobiDB-lite"/>
    </source>
</evidence>
<feature type="region of interest" description="Disordered" evidence="1">
    <location>
        <begin position="1"/>
        <end position="117"/>
    </location>
</feature>
<feature type="compositionally biased region" description="Low complexity" evidence="1">
    <location>
        <begin position="42"/>
        <end position="51"/>
    </location>
</feature>
<evidence type="ECO:0000313" key="3">
    <source>
        <dbReference type="Proteomes" id="UP000460298"/>
    </source>
</evidence>